<evidence type="ECO:0000313" key="2">
    <source>
        <dbReference type="EMBL" id="KPQ33937.1"/>
    </source>
</evidence>
<dbReference type="PANTHER" id="PTHR46313:SF1">
    <property type="entry name" value="FAD_NAD(P)-BINDING OXIDOREDUCTASE FAMILY PROTEIN"/>
    <property type="match status" value="1"/>
</dbReference>
<dbReference type="InterPro" id="IPR045892">
    <property type="entry name" value="CrtISO-like"/>
</dbReference>
<dbReference type="SUPFAM" id="SSF51905">
    <property type="entry name" value="FAD/NAD(P)-binding domain"/>
    <property type="match status" value="1"/>
</dbReference>
<reference evidence="2 3" key="1">
    <citation type="submission" date="2015-09" db="EMBL/GenBank/DDBJ databases">
        <title>Identification and resolution of microdiversity through metagenomic sequencing of parallel consortia.</title>
        <authorList>
            <person name="Nelson W.C."/>
            <person name="Romine M.F."/>
            <person name="Lindemann S.R."/>
        </authorList>
    </citation>
    <scope>NUCLEOTIDE SEQUENCE [LARGE SCALE GENOMIC DNA]</scope>
    <source>
        <strain evidence="2">Ana</strain>
    </source>
</reference>
<dbReference type="PATRIC" id="fig|1666911.3.peg.1078"/>
<feature type="domain" description="Amine oxidase" evidence="1">
    <location>
        <begin position="29"/>
        <end position="515"/>
    </location>
</feature>
<gene>
    <name evidence="2" type="ORF">HLUCCA11_16775</name>
</gene>
<dbReference type="GO" id="GO:0016491">
    <property type="term" value="F:oxidoreductase activity"/>
    <property type="evidence" value="ECO:0007669"/>
    <property type="project" value="InterPro"/>
</dbReference>
<accession>A0A0P8DCR8</accession>
<dbReference type="PANTHER" id="PTHR46313">
    <property type="match status" value="1"/>
</dbReference>
<protein>
    <submittedName>
        <fullName evidence="2">Phytoene dehydrogenase-related protein</fullName>
    </submittedName>
</protein>
<dbReference type="STRING" id="1666911.HLUCCA11_16775"/>
<dbReference type="InterPro" id="IPR036188">
    <property type="entry name" value="FAD/NAD-bd_sf"/>
</dbReference>
<organism evidence="2 3">
    <name type="scientific">Phormidesmis priestleyi Ana</name>
    <dbReference type="NCBI Taxonomy" id="1666911"/>
    <lineage>
        <taxon>Bacteria</taxon>
        <taxon>Bacillati</taxon>
        <taxon>Cyanobacteriota</taxon>
        <taxon>Cyanophyceae</taxon>
        <taxon>Leptolyngbyales</taxon>
        <taxon>Leptolyngbyaceae</taxon>
        <taxon>Phormidesmis</taxon>
    </lineage>
</organism>
<evidence type="ECO:0000313" key="3">
    <source>
        <dbReference type="Proteomes" id="UP000050465"/>
    </source>
</evidence>
<dbReference type="Pfam" id="PF01593">
    <property type="entry name" value="Amino_oxidase"/>
    <property type="match status" value="1"/>
</dbReference>
<dbReference type="Proteomes" id="UP000050465">
    <property type="component" value="Unassembled WGS sequence"/>
</dbReference>
<dbReference type="AlphaFoldDB" id="A0A0P8DCR8"/>
<dbReference type="Gene3D" id="3.50.50.60">
    <property type="entry name" value="FAD/NAD(P)-binding domain"/>
    <property type="match status" value="2"/>
</dbReference>
<dbReference type="GO" id="GO:0016116">
    <property type="term" value="P:carotenoid metabolic process"/>
    <property type="evidence" value="ECO:0007669"/>
    <property type="project" value="InterPro"/>
</dbReference>
<dbReference type="InterPro" id="IPR002937">
    <property type="entry name" value="Amino_oxidase"/>
</dbReference>
<evidence type="ECO:0000259" key="1">
    <source>
        <dbReference type="Pfam" id="PF01593"/>
    </source>
</evidence>
<name>A0A0P8DCR8_9CYAN</name>
<proteinExistence type="predicted"/>
<comment type="caution">
    <text evidence="2">The sequence shown here is derived from an EMBL/GenBank/DDBJ whole genome shotgun (WGS) entry which is preliminary data.</text>
</comment>
<sequence length="532" mass="56680">MSSPLSQPLAPPTTDSPQTTDIIVIGSGIGGLCCAALLAHYGKQVTVCESHTLLGGAAHGFERDGHRFDSGPSLYSGLSYSPSPNPLRQVLDIINEDLPWANYDTWGCRLPEGDFDTAVGADQFCDVLKKLRNDKAIAEWRNLQTVMKPLASAAVALPTAAVRFDWGALRTAGPFAPGLLKHAASTPQLAGPFSRIMDSVITDPFIRNWLNMLCFLLSGLPASGTSTAEVAFMFADWYRPGVQLDYPMGGSAALVAALVRGITKHGGQIKTGAHVSQIMIEAGQATGVQLRSGEVIKARSAVVSNASVWDTLKLVPAGELPAKFTQRKQATPLCDSFMHLHLGIDAAGLPADLACHYIVVNDWAPAAGGGITAPQNLVLISIPSVLDPSLAPAGKHTLHVYTPGNEPYEPWQNMSRNSAFYARQKQARSQVMWQALARVIPDIQTRTTLALVGTPLTHERYLRRYRGTYGPAIEAGKALFAGPKTPIKGLLCCGDSTFPGIGLPAVAASGMIAAHSLVPVQTHQQMLRSLSL</sequence>
<dbReference type="EMBL" id="LJZR01000025">
    <property type="protein sequence ID" value="KPQ33937.1"/>
    <property type="molecule type" value="Genomic_DNA"/>
</dbReference>